<keyword evidence="5 11" id="KW-1133">Transmembrane helix</keyword>
<dbReference type="InterPro" id="IPR014743">
    <property type="entry name" value="Cl-channel_core"/>
</dbReference>
<evidence type="ECO:0000256" key="12">
    <source>
        <dbReference type="SAM" id="MobiDB-lite"/>
    </source>
</evidence>
<dbReference type="RefSeq" id="XP_022108378.1">
    <property type="nucleotide sequence ID" value="XM_022252686.1"/>
</dbReference>
<dbReference type="Gene3D" id="1.10.3080.10">
    <property type="entry name" value="Clc chloride channel"/>
    <property type="match status" value="1"/>
</dbReference>
<feature type="transmembrane region" description="Helical" evidence="11">
    <location>
        <begin position="374"/>
        <end position="398"/>
    </location>
</feature>
<keyword evidence="3 11" id="KW-0812">Transmembrane</keyword>
<dbReference type="InterPro" id="IPR051280">
    <property type="entry name" value="Cl-channel/antiporter"/>
</dbReference>
<feature type="region of interest" description="Disordered" evidence="12">
    <location>
        <begin position="1"/>
        <end position="25"/>
    </location>
</feature>
<dbReference type="InterPro" id="IPR046342">
    <property type="entry name" value="CBS_dom_sf"/>
</dbReference>
<organism evidence="14 18">
    <name type="scientific">Acanthaster planci</name>
    <name type="common">Crown-of-thorns starfish</name>
    <dbReference type="NCBI Taxonomy" id="133434"/>
    <lineage>
        <taxon>Eukaryota</taxon>
        <taxon>Metazoa</taxon>
        <taxon>Echinodermata</taxon>
        <taxon>Eleutherozoa</taxon>
        <taxon>Asterozoa</taxon>
        <taxon>Asteroidea</taxon>
        <taxon>Valvatacea</taxon>
        <taxon>Valvatida</taxon>
        <taxon>Acanthasteridae</taxon>
        <taxon>Acanthaster</taxon>
    </lineage>
</organism>
<accession>A0A8B7ZSJ2</accession>
<dbReference type="RefSeq" id="XP_022108377.1">
    <property type="nucleotide sequence ID" value="XM_022252685.1"/>
</dbReference>
<feature type="transmembrane region" description="Helical" evidence="11">
    <location>
        <begin position="544"/>
        <end position="565"/>
    </location>
</feature>
<feature type="domain" description="CBS" evidence="13">
    <location>
        <begin position="644"/>
        <end position="707"/>
    </location>
</feature>
<dbReference type="GO" id="GO:0005254">
    <property type="term" value="F:chloride channel activity"/>
    <property type="evidence" value="ECO:0007669"/>
    <property type="project" value="UniProtKB-UniRule"/>
</dbReference>
<name>A0A8B7ZSJ2_ACAPL</name>
<keyword evidence="4" id="KW-0677">Repeat</keyword>
<reference evidence="15 16" key="1">
    <citation type="submission" date="2025-04" db="UniProtKB">
        <authorList>
            <consortium name="RefSeq"/>
        </authorList>
    </citation>
    <scope>IDENTIFICATION</scope>
</reference>
<feature type="transmembrane region" description="Helical" evidence="11">
    <location>
        <begin position="585"/>
        <end position="608"/>
    </location>
</feature>
<evidence type="ECO:0000256" key="2">
    <source>
        <dbReference type="ARBA" id="ARBA00022448"/>
    </source>
</evidence>
<evidence type="ECO:0000256" key="8">
    <source>
        <dbReference type="ARBA" id="ARBA00023136"/>
    </source>
</evidence>
<dbReference type="GeneID" id="110988817"/>
<feature type="transmembrane region" description="Helical" evidence="11">
    <location>
        <begin position="486"/>
        <end position="507"/>
    </location>
</feature>
<evidence type="ECO:0000256" key="11">
    <source>
        <dbReference type="RuleBase" id="RU361221"/>
    </source>
</evidence>
<dbReference type="OrthoDB" id="428525at2759"/>
<evidence type="ECO:0000256" key="6">
    <source>
        <dbReference type="ARBA" id="ARBA00023065"/>
    </source>
</evidence>
<evidence type="ECO:0000256" key="10">
    <source>
        <dbReference type="PROSITE-ProRule" id="PRU00703"/>
    </source>
</evidence>
<comment type="similarity">
    <text evidence="11">Belongs to the chloride channel (TC 2.A.49) family.</text>
</comment>
<dbReference type="SUPFAM" id="SSF54631">
    <property type="entry name" value="CBS-domain pair"/>
    <property type="match status" value="1"/>
</dbReference>
<protein>
    <recommendedName>
        <fullName evidence="11">Chloride channel protein</fullName>
    </recommendedName>
</protein>
<dbReference type="Proteomes" id="UP000694845">
    <property type="component" value="Unplaced"/>
</dbReference>
<dbReference type="PANTHER" id="PTHR11689:SF89">
    <property type="entry name" value="CHLORIDE CHANNEL PROTEIN"/>
    <property type="match status" value="1"/>
</dbReference>
<proteinExistence type="inferred from homology"/>
<keyword evidence="8 11" id="KW-0472">Membrane</keyword>
<dbReference type="RefSeq" id="XP_022108379.1">
    <property type="nucleotide sequence ID" value="XM_022252687.1"/>
</dbReference>
<feature type="transmembrane region" description="Helical" evidence="11">
    <location>
        <begin position="514"/>
        <end position="538"/>
    </location>
</feature>
<dbReference type="PROSITE" id="PS51371">
    <property type="entry name" value="CBS"/>
    <property type="match status" value="2"/>
</dbReference>
<dbReference type="InterPro" id="IPR000644">
    <property type="entry name" value="CBS_dom"/>
</dbReference>
<dbReference type="InterPro" id="IPR001807">
    <property type="entry name" value="ClC"/>
</dbReference>
<keyword evidence="14" id="KW-1185">Reference proteome</keyword>
<comment type="caution">
    <text evidence="11">Lacks conserved residue(s) required for the propagation of feature annotation.</text>
</comment>
<feature type="domain" description="CBS" evidence="13">
    <location>
        <begin position="757"/>
        <end position="819"/>
    </location>
</feature>
<evidence type="ECO:0000313" key="17">
    <source>
        <dbReference type="RefSeq" id="XP_022108378.1"/>
    </source>
</evidence>
<gene>
    <name evidence="15 16 17 18 19" type="primary">LOC110988817</name>
</gene>
<keyword evidence="7 10" id="KW-0129">CBS domain</keyword>
<dbReference type="RefSeq" id="XP_022108380.1">
    <property type="nucleotide sequence ID" value="XM_022252688.1"/>
</dbReference>
<dbReference type="Gene3D" id="3.10.580.10">
    <property type="entry name" value="CBS-domain"/>
    <property type="match status" value="1"/>
</dbReference>
<evidence type="ECO:0000256" key="3">
    <source>
        <dbReference type="ARBA" id="ARBA00022692"/>
    </source>
</evidence>
<evidence type="ECO:0000313" key="19">
    <source>
        <dbReference type="RefSeq" id="XP_022108380.1"/>
    </source>
</evidence>
<keyword evidence="6 11" id="KW-0406">Ion transport</keyword>
<evidence type="ECO:0000256" key="7">
    <source>
        <dbReference type="ARBA" id="ARBA00023122"/>
    </source>
</evidence>
<dbReference type="Pfam" id="PF00571">
    <property type="entry name" value="CBS"/>
    <property type="match status" value="2"/>
</dbReference>
<keyword evidence="9 11" id="KW-0868">Chloride</keyword>
<feature type="transmembrane region" description="Helical" evidence="11">
    <location>
        <begin position="84"/>
        <end position="108"/>
    </location>
</feature>
<dbReference type="SMART" id="SM00116">
    <property type="entry name" value="CBS"/>
    <property type="match status" value="2"/>
</dbReference>
<evidence type="ECO:0000313" key="16">
    <source>
        <dbReference type="RefSeq" id="XP_022108377.1"/>
    </source>
</evidence>
<evidence type="ECO:0000313" key="14">
    <source>
        <dbReference type="Proteomes" id="UP000694845"/>
    </source>
</evidence>
<evidence type="ECO:0000256" key="9">
    <source>
        <dbReference type="ARBA" id="ARBA00023214"/>
    </source>
</evidence>
<dbReference type="GO" id="GO:0016020">
    <property type="term" value="C:membrane"/>
    <property type="evidence" value="ECO:0007669"/>
    <property type="project" value="UniProtKB-SubCell"/>
</dbReference>
<dbReference type="Pfam" id="PF00654">
    <property type="entry name" value="Voltage_CLC"/>
    <property type="match status" value="1"/>
</dbReference>
<evidence type="ECO:0000256" key="4">
    <source>
        <dbReference type="ARBA" id="ARBA00022737"/>
    </source>
</evidence>
<feature type="transmembrane region" description="Helical" evidence="11">
    <location>
        <begin position="328"/>
        <end position="353"/>
    </location>
</feature>
<keyword evidence="2 11" id="KW-0813">Transport</keyword>
<feature type="transmembrane region" description="Helical" evidence="11">
    <location>
        <begin position="241"/>
        <end position="265"/>
    </location>
</feature>
<dbReference type="PANTHER" id="PTHR11689">
    <property type="entry name" value="CHLORIDE CHANNEL PROTEIN CLC FAMILY MEMBER"/>
    <property type="match status" value="1"/>
</dbReference>
<evidence type="ECO:0000313" key="18">
    <source>
        <dbReference type="RefSeq" id="XP_022108379.1"/>
    </source>
</evidence>
<dbReference type="RefSeq" id="XP_022108376.1">
    <property type="nucleotide sequence ID" value="XM_022252684.1"/>
</dbReference>
<dbReference type="KEGG" id="aplc:110988817"/>
<dbReference type="CDD" id="cd04591">
    <property type="entry name" value="CBS_pair_voltage-gated_CLC_euk_bac"/>
    <property type="match status" value="1"/>
</dbReference>
<sequence>MNSSKRRVTFQAADNTEGIHPTDDQSGFFARGRDFESRYVNHQYTEQEKELLASYESVDYLPSHSHVYENWLKQQPKRLDWDRWVMMGLIGFTTGLVGFLLHQMIGLISTLKWENTQDYLIRSGLPLAWVWATSISLLLVLCGSIMVVILRPSAAGSGLPELIGFLNGTLVRHIFNVKTLAVKFASCICAVSSGLPVGPEGPMIHMGSLIGAGMSQFKSDTLNFDIPFFQRFRNSEDRRNFISAGAAAGVASAFGAPVGGLLFAMEEVSSFWSMKLSWQVFFCCMVSTFTTDLFNSAFHNFKYQGQFGLFKTKSYIIFKVMESLDVNILMFIPTVALGVVGGLLGGLFVFMNLKLARLRRAIIAKAKQQWKKKALKILEPCFIIILFATASVLLPAAFNCSPYSCYLNGEKLSPDSFSPRCLVEETSSQTEIGVSLYTCPPGIVIKDENGSIAFSNKSFNQVATLLFLTGEEAIQHLFSRQTHWEFSYVPLLTVLVLYFTMACWSCGSNISSGLVVPMLFIGALYGRIIGMLLVSMFGVKSDEYWAWMDPGAFALIGAASFFGGVSRLTMSLTVIMMEITNDIQFLLPIMVAIMMAKWVGDFITHPLYHALLEVKCIPFLDAEPVIVYEGKNVNLELFKTRDAMASPVHVLHCKESVSTIAQLLLDTTHGGFPVVRSGSGLHTNQFVGLITRLELSIMLMNSCLFESVDSTCEDLPEISLLDYQTVMTEKLTDPVRTEELFHTYCEEPQYQDLYINLVPYVNVSAPAVPEYFSLHRTYIVLRTLGLRHLTVVDGHNNVVGIITRKDLMGFQIEEKLGAVLSNRLDENNWLSHFSENPNVELDEVTNHGGNASQC</sequence>
<evidence type="ECO:0000259" key="13">
    <source>
        <dbReference type="PROSITE" id="PS51371"/>
    </source>
</evidence>
<evidence type="ECO:0000256" key="5">
    <source>
        <dbReference type="ARBA" id="ARBA00022989"/>
    </source>
</evidence>
<evidence type="ECO:0000313" key="15">
    <source>
        <dbReference type="RefSeq" id="XP_022108376.1"/>
    </source>
</evidence>
<feature type="transmembrane region" description="Helical" evidence="11">
    <location>
        <begin position="128"/>
        <end position="150"/>
    </location>
</feature>
<dbReference type="SUPFAM" id="SSF81340">
    <property type="entry name" value="Clc chloride channel"/>
    <property type="match status" value="1"/>
</dbReference>
<dbReference type="PRINTS" id="PR00762">
    <property type="entry name" value="CLCHANNEL"/>
</dbReference>
<evidence type="ECO:0000256" key="1">
    <source>
        <dbReference type="ARBA" id="ARBA00004141"/>
    </source>
</evidence>
<dbReference type="AlphaFoldDB" id="A0A8B7ZSJ2"/>
<comment type="subcellular location">
    <subcellularLocation>
        <location evidence="1 11">Membrane</location>
        <topology evidence="1 11">Multi-pass membrane protein</topology>
    </subcellularLocation>
</comment>